<sequence>VKALFAPSSSSLFALVSAPRDGLVIHLTVLHDGIVPRRVIIVTLFRRRQVVPRRRRALAHKRPEELLDPVEPRLKRTRVS</sequence>
<dbReference type="AlphaFoldDB" id="A0A166E3D5"/>
<feature type="non-terminal residue" evidence="1">
    <location>
        <position position="80"/>
    </location>
</feature>
<evidence type="ECO:0000313" key="1">
    <source>
        <dbReference type="EMBL" id="KZP15348.1"/>
    </source>
</evidence>
<evidence type="ECO:0000313" key="2">
    <source>
        <dbReference type="Proteomes" id="UP000076532"/>
    </source>
</evidence>
<dbReference type="EMBL" id="KV417605">
    <property type="protein sequence ID" value="KZP15348.1"/>
    <property type="molecule type" value="Genomic_DNA"/>
</dbReference>
<gene>
    <name evidence="1" type="ORF">FIBSPDRAFT_867268</name>
</gene>
<proteinExistence type="predicted"/>
<protein>
    <submittedName>
        <fullName evidence="1">Uncharacterized protein</fullName>
    </submittedName>
</protein>
<reference evidence="1 2" key="1">
    <citation type="journal article" date="2016" name="Mol. Biol. Evol.">
        <title>Comparative Genomics of Early-Diverging Mushroom-Forming Fungi Provides Insights into the Origins of Lignocellulose Decay Capabilities.</title>
        <authorList>
            <person name="Nagy L.G."/>
            <person name="Riley R."/>
            <person name="Tritt A."/>
            <person name="Adam C."/>
            <person name="Daum C."/>
            <person name="Floudas D."/>
            <person name="Sun H."/>
            <person name="Yadav J.S."/>
            <person name="Pangilinan J."/>
            <person name="Larsson K.H."/>
            <person name="Matsuura K."/>
            <person name="Barry K."/>
            <person name="Labutti K."/>
            <person name="Kuo R."/>
            <person name="Ohm R.A."/>
            <person name="Bhattacharya S.S."/>
            <person name="Shirouzu T."/>
            <person name="Yoshinaga Y."/>
            <person name="Martin F.M."/>
            <person name="Grigoriev I.V."/>
            <person name="Hibbett D.S."/>
        </authorList>
    </citation>
    <scope>NUCLEOTIDE SEQUENCE [LARGE SCALE GENOMIC DNA]</scope>
    <source>
        <strain evidence="1 2">CBS 109695</strain>
    </source>
</reference>
<accession>A0A166E3D5</accession>
<name>A0A166E3D5_9AGAM</name>
<feature type="non-terminal residue" evidence="1">
    <location>
        <position position="1"/>
    </location>
</feature>
<keyword evidence="2" id="KW-1185">Reference proteome</keyword>
<dbReference type="Proteomes" id="UP000076532">
    <property type="component" value="Unassembled WGS sequence"/>
</dbReference>
<organism evidence="1 2">
    <name type="scientific">Athelia psychrophila</name>
    <dbReference type="NCBI Taxonomy" id="1759441"/>
    <lineage>
        <taxon>Eukaryota</taxon>
        <taxon>Fungi</taxon>
        <taxon>Dikarya</taxon>
        <taxon>Basidiomycota</taxon>
        <taxon>Agaricomycotina</taxon>
        <taxon>Agaricomycetes</taxon>
        <taxon>Agaricomycetidae</taxon>
        <taxon>Atheliales</taxon>
        <taxon>Atheliaceae</taxon>
        <taxon>Athelia</taxon>
    </lineage>
</organism>